<name>A0A061E9R9_THECC</name>
<dbReference type="Proteomes" id="UP000026915">
    <property type="component" value="Chromosome 2"/>
</dbReference>
<dbReference type="EMBL" id="CM001880">
    <property type="protein sequence ID" value="EOY01117.1"/>
    <property type="molecule type" value="Genomic_DNA"/>
</dbReference>
<sequence>MIQNGLISITKTTVEEIFSLQALTEVRYLIYQNANSLGMNEYGVFIIQNTLVDHLVSYDLKSCEGTKLWWNLSRK</sequence>
<proteinExistence type="predicted"/>
<gene>
    <name evidence="1" type="ORF">TCM_011060</name>
</gene>
<accession>A0A061E9R9</accession>
<reference evidence="1 2" key="1">
    <citation type="journal article" date="2013" name="Genome Biol.">
        <title>The genome sequence of the most widely cultivated cacao type and its use to identify candidate genes regulating pod color.</title>
        <authorList>
            <person name="Motamayor J.C."/>
            <person name="Mockaitis K."/>
            <person name="Schmutz J."/>
            <person name="Haiminen N."/>
            <person name="Iii D.L."/>
            <person name="Cornejo O."/>
            <person name="Findley S.D."/>
            <person name="Zheng P."/>
            <person name="Utro F."/>
            <person name="Royaert S."/>
            <person name="Saski C."/>
            <person name="Jenkins J."/>
            <person name="Podicheti R."/>
            <person name="Zhao M."/>
            <person name="Scheffler B.E."/>
            <person name="Stack J.C."/>
            <person name="Feltus F.A."/>
            <person name="Mustiga G.M."/>
            <person name="Amores F."/>
            <person name="Phillips W."/>
            <person name="Marelli J.P."/>
            <person name="May G.D."/>
            <person name="Shapiro H."/>
            <person name="Ma J."/>
            <person name="Bustamante C.D."/>
            <person name="Schnell R.J."/>
            <person name="Main D."/>
            <person name="Gilbert D."/>
            <person name="Parida L."/>
            <person name="Kuhn D.N."/>
        </authorList>
    </citation>
    <scope>NUCLEOTIDE SEQUENCE [LARGE SCALE GENOMIC DNA]</scope>
    <source>
        <strain evidence="2">cv. Matina 1-6</strain>
    </source>
</reference>
<organism evidence="1 2">
    <name type="scientific">Theobroma cacao</name>
    <name type="common">Cacao</name>
    <name type="synonym">Cocoa</name>
    <dbReference type="NCBI Taxonomy" id="3641"/>
    <lineage>
        <taxon>Eukaryota</taxon>
        <taxon>Viridiplantae</taxon>
        <taxon>Streptophyta</taxon>
        <taxon>Embryophyta</taxon>
        <taxon>Tracheophyta</taxon>
        <taxon>Spermatophyta</taxon>
        <taxon>Magnoliopsida</taxon>
        <taxon>eudicotyledons</taxon>
        <taxon>Gunneridae</taxon>
        <taxon>Pentapetalae</taxon>
        <taxon>rosids</taxon>
        <taxon>malvids</taxon>
        <taxon>Malvales</taxon>
        <taxon>Malvaceae</taxon>
        <taxon>Byttnerioideae</taxon>
        <taxon>Theobroma</taxon>
    </lineage>
</organism>
<keyword evidence="2" id="KW-1185">Reference proteome</keyword>
<dbReference type="AlphaFoldDB" id="A0A061E9R9"/>
<dbReference type="InParanoid" id="A0A061E9R9"/>
<evidence type="ECO:0000313" key="2">
    <source>
        <dbReference type="Proteomes" id="UP000026915"/>
    </source>
</evidence>
<dbReference type="Gramene" id="EOY01117">
    <property type="protein sequence ID" value="EOY01117"/>
    <property type="gene ID" value="TCM_011060"/>
</dbReference>
<dbReference type="HOGENOM" id="CLU_2676056_0_0_1"/>
<protein>
    <submittedName>
        <fullName evidence="1">Uncharacterized protein</fullName>
    </submittedName>
</protein>
<evidence type="ECO:0000313" key="1">
    <source>
        <dbReference type="EMBL" id="EOY01117.1"/>
    </source>
</evidence>